<feature type="domain" description="Peptidase M48" evidence="8">
    <location>
        <begin position="208"/>
        <end position="453"/>
    </location>
</feature>
<keyword evidence="7" id="KW-0812">Transmembrane</keyword>
<evidence type="ECO:0000256" key="2">
    <source>
        <dbReference type="ARBA" id="ARBA00022670"/>
    </source>
</evidence>
<sequence length="462" mass="51596">MTFSPFHRWRPVTARYLSNTASRSAMPVVIVALLKSSAFTSALQVASKTALSLFPLAKFGIQRGPKKTLVYWILLTPFALMLVAVLAAAEQTPITGRWRTLYISDEEKRALQQTVLPPGSATHEQWKPIVDQLLARSEPLRSSDDHSNEQRPCRIIPESDWRYIWLKDTLGKLQLGVNALATETLLAPDDLQQPLPKMPFDPDNARAEYDVLLVEKDDVNAFAFGIGNRGVIIVFSGLVDYITHRHASERVRAPPTQPVAASQMETRWIHGLFGGLFNSLHPTDLTTQATPSAPTQKYEPTLAETKSMAILLSHELSHLILDHTIEAYSTMKHLWPSVRHAAVDITRTILYPFTALFGPFVNDAVKATLDEFWGVNAARSESDRSAVRECMISEVCERCASFHREVEADAVSLRILSNSGIDPRLALGLWTDLAKLQSSDPKETVKRVSKLRSELQRWGAQV</sequence>
<protein>
    <recommendedName>
        <fullName evidence="8">Peptidase M48 domain-containing protein</fullName>
    </recommendedName>
</protein>
<keyword evidence="3" id="KW-0479">Metal-binding</keyword>
<dbReference type="PANTHER" id="PTHR22726">
    <property type="entry name" value="METALLOENDOPEPTIDASE OMA1"/>
    <property type="match status" value="1"/>
</dbReference>
<evidence type="ECO:0000256" key="4">
    <source>
        <dbReference type="ARBA" id="ARBA00022801"/>
    </source>
</evidence>
<organism evidence="9 10">
    <name type="scientific">Mixia osmundae (strain CBS 9802 / IAM 14324 / JCM 22182 / KY 12970)</name>
    <dbReference type="NCBI Taxonomy" id="764103"/>
    <lineage>
        <taxon>Eukaryota</taxon>
        <taxon>Fungi</taxon>
        <taxon>Dikarya</taxon>
        <taxon>Basidiomycota</taxon>
        <taxon>Pucciniomycotina</taxon>
        <taxon>Mixiomycetes</taxon>
        <taxon>Mixiales</taxon>
        <taxon>Mixiaceae</taxon>
        <taxon>Mixia</taxon>
    </lineage>
</organism>
<keyword evidence="2" id="KW-0645">Protease</keyword>
<dbReference type="OMA" id="RECMISE"/>
<name>G7E5X5_MIXOS</name>
<evidence type="ECO:0000256" key="3">
    <source>
        <dbReference type="ARBA" id="ARBA00022723"/>
    </source>
</evidence>
<dbReference type="GO" id="GO:0005743">
    <property type="term" value="C:mitochondrial inner membrane"/>
    <property type="evidence" value="ECO:0007669"/>
    <property type="project" value="TreeGrafter"/>
</dbReference>
<dbReference type="InterPro" id="IPR051156">
    <property type="entry name" value="Mito/Outer_Membr_Metalloprot"/>
</dbReference>
<keyword evidence="7" id="KW-1133">Transmembrane helix</keyword>
<comment type="cofactor">
    <cofactor evidence="1">
        <name>Zn(2+)</name>
        <dbReference type="ChEBI" id="CHEBI:29105"/>
    </cofactor>
</comment>
<comment type="caution">
    <text evidence="9">The sequence shown here is derived from an EMBL/GenBank/DDBJ whole genome shotgun (WGS) entry which is preliminary data.</text>
</comment>
<dbReference type="InParanoid" id="G7E5X5"/>
<dbReference type="GO" id="GO:0046872">
    <property type="term" value="F:metal ion binding"/>
    <property type="evidence" value="ECO:0007669"/>
    <property type="project" value="UniProtKB-KW"/>
</dbReference>
<evidence type="ECO:0000256" key="6">
    <source>
        <dbReference type="ARBA" id="ARBA00023049"/>
    </source>
</evidence>
<evidence type="ECO:0000313" key="10">
    <source>
        <dbReference type="Proteomes" id="UP000009131"/>
    </source>
</evidence>
<keyword evidence="7" id="KW-0472">Membrane</keyword>
<accession>G7E5X5</accession>
<dbReference type="eggNOG" id="ENOG502SGRI">
    <property type="taxonomic scope" value="Eukaryota"/>
</dbReference>
<reference evidence="9 10" key="1">
    <citation type="journal article" date="2011" name="J. Gen. Appl. Microbiol.">
        <title>Draft genome sequencing of the enigmatic basidiomycete Mixia osmundae.</title>
        <authorList>
            <person name="Nishida H."/>
            <person name="Nagatsuka Y."/>
            <person name="Sugiyama J."/>
        </authorList>
    </citation>
    <scope>NUCLEOTIDE SEQUENCE [LARGE SCALE GENOMIC DNA]</scope>
    <source>
        <strain evidence="10">CBS 9802 / IAM 14324 / JCM 22182 / KY 12970</strain>
    </source>
</reference>
<keyword evidence="5" id="KW-0862">Zinc</keyword>
<feature type="transmembrane region" description="Helical" evidence="7">
    <location>
        <begin position="68"/>
        <end position="89"/>
    </location>
</feature>
<dbReference type="InterPro" id="IPR001915">
    <property type="entry name" value="Peptidase_M48"/>
</dbReference>
<dbReference type="AlphaFoldDB" id="G7E5X5"/>
<dbReference type="Pfam" id="PF01435">
    <property type="entry name" value="Peptidase_M48"/>
    <property type="match status" value="1"/>
</dbReference>
<evidence type="ECO:0000259" key="8">
    <source>
        <dbReference type="Pfam" id="PF01435"/>
    </source>
</evidence>
<proteinExistence type="predicted"/>
<evidence type="ECO:0000256" key="1">
    <source>
        <dbReference type="ARBA" id="ARBA00001947"/>
    </source>
</evidence>
<dbReference type="RefSeq" id="XP_014569243.1">
    <property type="nucleotide sequence ID" value="XM_014713757.1"/>
</dbReference>
<dbReference type="EMBL" id="BABT02000150">
    <property type="protein sequence ID" value="GAA98235.1"/>
    <property type="molecule type" value="Genomic_DNA"/>
</dbReference>
<dbReference type="HOGENOM" id="CLU_036521_0_0_1"/>
<evidence type="ECO:0000256" key="5">
    <source>
        <dbReference type="ARBA" id="ARBA00022833"/>
    </source>
</evidence>
<reference evidence="9 10" key="2">
    <citation type="journal article" date="2012" name="Open Biol.">
        <title>Characteristics of nucleosomes and linker DNA regions on the genome of the basidiomycete Mixia osmundae revealed by mono- and dinucleosome mapping.</title>
        <authorList>
            <person name="Nishida H."/>
            <person name="Kondo S."/>
            <person name="Matsumoto T."/>
            <person name="Suzuki Y."/>
            <person name="Yoshikawa H."/>
            <person name="Taylor T.D."/>
            <person name="Sugiyama J."/>
        </authorList>
    </citation>
    <scope>NUCLEOTIDE SEQUENCE [LARGE SCALE GENOMIC DNA]</scope>
    <source>
        <strain evidence="10">CBS 9802 / IAM 14324 / JCM 22182 / KY 12970</strain>
    </source>
</reference>
<keyword evidence="6" id="KW-0482">Metalloprotease</keyword>
<keyword evidence="4" id="KW-0378">Hydrolase</keyword>
<keyword evidence="10" id="KW-1185">Reference proteome</keyword>
<dbReference type="GO" id="GO:0004222">
    <property type="term" value="F:metalloendopeptidase activity"/>
    <property type="evidence" value="ECO:0007669"/>
    <property type="project" value="InterPro"/>
</dbReference>
<gene>
    <name evidence="9" type="primary">Mo04918</name>
    <name evidence="9" type="ORF">E5Q_04918</name>
</gene>
<dbReference type="Proteomes" id="UP000009131">
    <property type="component" value="Unassembled WGS sequence"/>
</dbReference>
<evidence type="ECO:0000256" key="7">
    <source>
        <dbReference type="SAM" id="Phobius"/>
    </source>
</evidence>
<dbReference type="OrthoDB" id="7464992at2759"/>
<dbReference type="PANTHER" id="PTHR22726:SF18">
    <property type="entry name" value="PEPTIDASE M48 DOMAIN-CONTAINING PROTEIN"/>
    <property type="match status" value="1"/>
</dbReference>
<dbReference type="STRING" id="764103.G7E5X5"/>
<dbReference type="GO" id="GO:0034982">
    <property type="term" value="P:mitochondrial protein processing"/>
    <property type="evidence" value="ECO:0007669"/>
    <property type="project" value="TreeGrafter"/>
</dbReference>
<dbReference type="GO" id="GO:0006515">
    <property type="term" value="P:protein quality control for misfolded or incompletely synthesized proteins"/>
    <property type="evidence" value="ECO:0007669"/>
    <property type="project" value="TreeGrafter"/>
</dbReference>
<evidence type="ECO:0000313" key="9">
    <source>
        <dbReference type="EMBL" id="GAA98235.1"/>
    </source>
</evidence>